<dbReference type="EMBL" id="BMNE01000007">
    <property type="protein sequence ID" value="GGN93848.1"/>
    <property type="molecule type" value="Genomic_DNA"/>
</dbReference>
<proteinExistence type="predicted"/>
<evidence type="ECO:0000313" key="2">
    <source>
        <dbReference type="Proteomes" id="UP000658127"/>
    </source>
</evidence>
<accession>A0ABQ2KUM5</accession>
<dbReference type="Proteomes" id="UP000658127">
    <property type="component" value="Unassembled WGS sequence"/>
</dbReference>
<keyword evidence="2" id="KW-1185">Reference proteome</keyword>
<protein>
    <submittedName>
        <fullName evidence="1">Uncharacterized protein</fullName>
    </submittedName>
</protein>
<name>A0ABQ2KUM5_9NOCA</name>
<comment type="caution">
    <text evidence="1">The sequence shown here is derived from an EMBL/GenBank/DDBJ whole genome shotgun (WGS) entry which is preliminary data.</text>
</comment>
<reference evidence="2" key="1">
    <citation type="journal article" date="2019" name="Int. J. Syst. Evol. Microbiol.">
        <title>The Global Catalogue of Microorganisms (GCM) 10K type strain sequencing project: providing services to taxonomists for standard genome sequencing and annotation.</title>
        <authorList>
            <consortium name="The Broad Institute Genomics Platform"/>
            <consortium name="The Broad Institute Genome Sequencing Center for Infectious Disease"/>
            <person name="Wu L."/>
            <person name="Ma J."/>
        </authorList>
    </citation>
    <scope>NUCLEOTIDE SEQUENCE [LARGE SCALE GENOMIC DNA]</scope>
    <source>
        <strain evidence="2">CGMCC 4.7329</strain>
    </source>
</reference>
<gene>
    <name evidence="1" type="ORF">GCM10011610_56190</name>
</gene>
<evidence type="ECO:0000313" key="1">
    <source>
        <dbReference type="EMBL" id="GGN93848.1"/>
    </source>
</evidence>
<sequence>MLDAFTTAVGYDHLGQIGIERARDRAKAAWGTLGLAQESEGVALCDLWSWSRVERISCTGSRKERSMHAVEVVVPLVAVGVGVGAASALCSDTILGPERRLYPPIGGGDPGRAEQEIPHARRCHIGRRGR</sequence>
<organism evidence="1 2">
    <name type="scientific">Nocardia rhizosphaerihabitans</name>
    <dbReference type="NCBI Taxonomy" id="1691570"/>
    <lineage>
        <taxon>Bacteria</taxon>
        <taxon>Bacillati</taxon>
        <taxon>Actinomycetota</taxon>
        <taxon>Actinomycetes</taxon>
        <taxon>Mycobacteriales</taxon>
        <taxon>Nocardiaceae</taxon>
        <taxon>Nocardia</taxon>
    </lineage>
</organism>